<protein>
    <submittedName>
        <fullName evidence="2">11035_t:CDS:1</fullName>
    </submittedName>
</protein>
<proteinExistence type="predicted"/>
<dbReference type="AlphaFoldDB" id="A0A9N9HDN9"/>
<reference evidence="2" key="1">
    <citation type="submission" date="2021-06" db="EMBL/GenBank/DDBJ databases">
        <authorList>
            <person name="Kallberg Y."/>
            <person name="Tangrot J."/>
            <person name="Rosling A."/>
        </authorList>
    </citation>
    <scope>NUCLEOTIDE SEQUENCE</scope>
    <source>
        <strain evidence="2">UK204</strain>
    </source>
</reference>
<evidence type="ECO:0000256" key="1">
    <source>
        <dbReference type="SAM" id="MobiDB-lite"/>
    </source>
</evidence>
<gene>
    <name evidence="2" type="ORF">FCALED_LOCUS12083</name>
</gene>
<dbReference type="Proteomes" id="UP000789570">
    <property type="component" value="Unassembled WGS sequence"/>
</dbReference>
<sequence>MSDKSKQRSEYSESTRISSSVKLPEWNAQQLNLLKYIDRNVEVKIREFQGDEWRLNLPIQIGDLVHKCF</sequence>
<feature type="compositionally biased region" description="Basic and acidic residues" evidence="1">
    <location>
        <begin position="1"/>
        <end position="13"/>
    </location>
</feature>
<feature type="region of interest" description="Disordered" evidence="1">
    <location>
        <begin position="1"/>
        <end position="20"/>
    </location>
</feature>
<dbReference type="EMBL" id="CAJVPQ010005574">
    <property type="protein sequence ID" value="CAG8672313.1"/>
    <property type="molecule type" value="Genomic_DNA"/>
</dbReference>
<evidence type="ECO:0000313" key="3">
    <source>
        <dbReference type="Proteomes" id="UP000789570"/>
    </source>
</evidence>
<comment type="caution">
    <text evidence="2">The sequence shown here is derived from an EMBL/GenBank/DDBJ whole genome shotgun (WGS) entry which is preliminary data.</text>
</comment>
<accession>A0A9N9HDN9</accession>
<name>A0A9N9HDN9_9GLOM</name>
<organism evidence="2 3">
    <name type="scientific">Funneliformis caledonium</name>
    <dbReference type="NCBI Taxonomy" id="1117310"/>
    <lineage>
        <taxon>Eukaryota</taxon>
        <taxon>Fungi</taxon>
        <taxon>Fungi incertae sedis</taxon>
        <taxon>Mucoromycota</taxon>
        <taxon>Glomeromycotina</taxon>
        <taxon>Glomeromycetes</taxon>
        <taxon>Glomerales</taxon>
        <taxon>Glomeraceae</taxon>
        <taxon>Funneliformis</taxon>
    </lineage>
</organism>
<keyword evidence="3" id="KW-1185">Reference proteome</keyword>
<evidence type="ECO:0000313" key="2">
    <source>
        <dbReference type="EMBL" id="CAG8672313.1"/>
    </source>
</evidence>